<accession>A0A8K0R077</accession>
<evidence type="ECO:0000313" key="2">
    <source>
        <dbReference type="Proteomes" id="UP000813461"/>
    </source>
</evidence>
<organism evidence="1 2">
    <name type="scientific">Paraphoma chrysanthemicola</name>
    <dbReference type="NCBI Taxonomy" id="798071"/>
    <lineage>
        <taxon>Eukaryota</taxon>
        <taxon>Fungi</taxon>
        <taxon>Dikarya</taxon>
        <taxon>Ascomycota</taxon>
        <taxon>Pezizomycotina</taxon>
        <taxon>Dothideomycetes</taxon>
        <taxon>Pleosporomycetidae</taxon>
        <taxon>Pleosporales</taxon>
        <taxon>Pleosporineae</taxon>
        <taxon>Phaeosphaeriaceae</taxon>
        <taxon>Paraphoma</taxon>
    </lineage>
</organism>
<name>A0A8K0R077_9PLEO</name>
<protein>
    <submittedName>
        <fullName evidence="1">Uncharacterized protein</fullName>
    </submittedName>
</protein>
<comment type="caution">
    <text evidence="1">The sequence shown here is derived from an EMBL/GenBank/DDBJ whole genome shotgun (WGS) entry which is preliminary data.</text>
</comment>
<sequence length="91" mass="9675">MEPPSFSVITTLTTLFYDAVLAISTSPVLTSFFSALNALSLPSPFSSTTPCPSPWLLFPCSNGFLTTSTVLLRMLPSLCALLSIMSSAVRP</sequence>
<proteinExistence type="predicted"/>
<reference evidence="1" key="1">
    <citation type="journal article" date="2021" name="Nat. Commun.">
        <title>Genetic determinants of endophytism in the Arabidopsis root mycobiome.</title>
        <authorList>
            <person name="Mesny F."/>
            <person name="Miyauchi S."/>
            <person name="Thiergart T."/>
            <person name="Pickel B."/>
            <person name="Atanasova L."/>
            <person name="Karlsson M."/>
            <person name="Huettel B."/>
            <person name="Barry K.W."/>
            <person name="Haridas S."/>
            <person name="Chen C."/>
            <person name="Bauer D."/>
            <person name="Andreopoulos W."/>
            <person name="Pangilinan J."/>
            <person name="LaButti K."/>
            <person name="Riley R."/>
            <person name="Lipzen A."/>
            <person name="Clum A."/>
            <person name="Drula E."/>
            <person name="Henrissat B."/>
            <person name="Kohler A."/>
            <person name="Grigoriev I.V."/>
            <person name="Martin F.M."/>
            <person name="Hacquard S."/>
        </authorList>
    </citation>
    <scope>NUCLEOTIDE SEQUENCE</scope>
    <source>
        <strain evidence="1">MPI-SDFR-AT-0120</strain>
    </source>
</reference>
<dbReference type="AlphaFoldDB" id="A0A8K0R077"/>
<dbReference type="Proteomes" id="UP000813461">
    <property type="component" value="Unassembled WGS sequence"/>
</dbReference>
<keyword evidence="2" id="KW-1185">Reference proteome</keyword>
<gene>
    <name evidence="1" type="ORF">FB567DRAFT_533035</name>
</gene>
<evidence type="ECO:0000313" key="1">
    <source>
        <dbReference type="EMBL" id="KAH7079632.1"/>
    </source>
</evidence>
<dbReference type="EMBL" id="JAGMVJ010000016">
    <property type="protein sequence ID" value="KAH7079632.1"/>
    <property type="molecule type" value="Genomic_DNA"/>
</dbReference>